<reference evidence="2" key="3">
    <citation type="submission" date="2021-03" db="EMBL/GenBank/DDBJ databases">
        <title>Genomic Encyclopedia of Type Strains, Phase IV (KMG-IV): sequencing the most valuable type-strain genomes for metagenomic binning, comparative biology and taxonomic classification.</title>
        <authorList>
            <person name="Goeker M."/>
        </authorList>
    </citation>
    <scope>NUCLEOTIDE SEQUENCE</scope>
    <source>
        <strain evidence="2">DSM 22443</strain>
    </source>
</reference>
<evidence type="ECO:0000313" key="1">
    <source>
        <dbReference type="EMBL" id="GGM64403.1"/>
    </source>
</evidence>
<dbReference type="Proteomes" id="UP000765891">
    <property type="component" value="Unassembled WGS sequence"/>
</dbReference>
<reference evidence="1" key="1">
    <citation type="journal article" date="2014" name="Int. J. Syst. Evol. Microbiol.">
        <title>Complete genome sequence of Corynebacterium casei LMG S-19264T (=DSM 44701T), isolated from a smear-ripened cheese.</title>
        <authorList>
            <consortium name="US DOE Joint Genome Institute (JGI-PGF)"/>
            <person name="Walter F."/>
            <person name="Albersmeier A."/>
            <person name="Kalinowski J."/>
            <person name="Ruckert C."/>
        </authorList>
    </citation>
    <scope>NUCLEOTIDE SEQUENCE</scope>
    <source>
        <strain evidence="1">JCM 16108</strain>
    </source>
</reference>
<keyword evidence="3" id="KW-1185">Reference proteome</keyword>
<dbReference type="EMBL" id="BMOO01000003">
    <property type="protein sequence ID" value="GGM64403.1"/>
    <property type="molecule type" value="Genomic_DNA"/>
</dbReference>
<evidence type="ECO:0000313" key="3">
    <source>
        <dbReference type="Proteomes" id="UP000614609"/>
    </source>
</evidence>
<dbReference type="RefSeq" id="WP_188871130.1">
    <property type="nucleotide sequence ID" value="NZ_BMOO01000003.1"/>
</dbReference>
<sequence>MTTPDRVAFEIFDVVLEGDVVDDELDAEYGRPPERILRVDVPDRGVYRVREGDVVAPA</sequence>
<accession>A0A830FUT0</accession>
<gene>
    <name evidence="1" type="ORF">GCM10009017_13060</name>
    <name evidence="2" type="ORF">J2752_000435</name>
</gene>
<name>A0A830FUT0_9EURY</name>
<organism evidence="1 3">
    <name type="scientific">Halarchaeum rubridurum</name>
    <dbReference type="NCBI Taxonomy" id="489911"/>
    <lineage>
        <taxon>Archaea</taxon>
        <taxon>Methanobacteriati</taxon>
        <taxon>Methanobacteriota</taxon>
        <taxon>Stenosarchaea group</taxon>
        <taxon>Halobacteria</taxon>
        <taxon>Halobacteriales</taxon>
        <taxon>Halobacteriaceae</taxon>
    </lineage>
</organism>
<comment type="caution">
    <text evidence="1">The sequence shown here is derived from an EMBL/GenBank/DDBJ whole genome shotgun (WGS) entry which is preliminary data.</text>
</comment>
<dbReference type="EMBL" id="JAGGKO010000001">
    <property type="protein sequence ID" value="MBP1953554.1"/>
    <property type="molecule type" value="Genomic_DNA"/>
</dbReference>
<reference evidence="1" key="2">
    <citation type="submission" date="2020-09" db="EMBL/GenBank/DDBJ databases">
        <authorList>
            <person name="Sun Q."/>
            <person name="Ohkuma M."/>
        </authorList>
    </citation>
    <scope>NUCLEOTIDE SEQUENCE</scope>
    <source>
        <strain evidence="1">JCM 16108</strain>
    </source>
</reference>
<evidence type="ECO:0000313" key="2">
    <source>
        <dbReference type="EMBL" id="MBP1953554.1"/>
    </source>
</evidence>
<dbReference type="AlphaFoldDB" id="A0A830FUT0"/>
<proteinExistence type="predicted"/>
<protein>
    <submittedName>
        <fullName evidence="1">Uncharacterized protein</fullName>
    </submittedName>
</protein>
<dbReference type="Proteomes" id="UP000614609">
    <property type="component" value="Unassembled WGS sequence"/>
</dbReference>